<organism evidence="2 3">
    <name type="scientific">Massilia mucilaginosa</name>
    <dbReference type="NCBI Taxonomy" id="2609282"/>
    <lineage>
        <taxon>Bacteria</taxon>
        <taxon>Pseudomonadati</taxon>
        <taxon>Pseudomonadota</taxon>
        <taxon>Betaproteobacteria</taxon>
        <taxon>Burkholderiales</taxon>
        <taxon>Oxalobacteraceae</taxon>
        <taxon>Telluria group</taxon>
        <taxon>Massilia</taxon>
    </lineage>
</organism>
<dbReference type="Pfam" id="PF13358">
    <property type="entry name" value="DDE_3"/>
    <property type="match status" value="1"/>
</dbReference>
<evidence type="ECO:0000259" key="1">
    <source>
        <dbReference type="Pfam" id="PF13358"/>
    </source>
</evidence>
<dbReference type="NCBIfam" id="NF033545">
    <property type="entry name" value="transpos_IS630"/>
    <property type="match status" value="1"/>
</dbReference>
<comment type="caution">
    <text evidence="2">The sequence shown here is derived from an EMBL/GenBank/DDBJ whole genome shotgun (WGS) entry which is preliminary data.</text>
</comment>
<dbReference type="Proteomes" id="UP000609726">
    <property type="component" value="Unassembled WGS sequence"/>
</dbReference>
<dbReference type="InterPro" id="IPR047655">
    <property type="entry name" value="Transpos_IS630-like"/>
</dbReference>
<accession>A0ABX0NXU3</accession>
<protein>
    <submittedName>
        <fullName evidence="2">IS630 family transposase</fullName>
    </submittedName>
</protein>
<evidence type="ECO:0000313" key="2">
    <source>
        <dbReference type="EMBL" id="NHZ91794.1"/>
    </source>
</evidence>
<keyword evidence="3" id="KW-1185">Reference proteome</keyword>
<reference evidence="2 3" key="1">
    <citation type="submission" date="2019-10" db="EMBL/GenBank/DDBJ databases">
        <title>Taxonomy of Antarctic Massilia spp.: description of Massilia rubra sp. nov., Massilia aquatica sp. nov., Massilia mucilaginosa sp. nov., Massilia frigida sp. nov. isolated from streams, lakes and regoliths.</title>
        <authorList>
            <person name="Holochova P."/>
            <person name="Sedlacek I."/>
            <person name="Kralova S."/>
            <person name="Maslanova I."/>
            <person name="Busse H.-J."/>
            <person name="Stankova E."/>
            <person name="Vrbovska V."/>
            <person name="Kovarovic V."/>
            <person name="Bartak M."/>
            <person name="Svec P."/>
            <person name="Pantucek R."/>
        </authorList>
    </citation>
    <scope>NUCLEOTIDE SEQUENCE [LARGE SCALE GENOMIC DNA]</scope>
    <source>
        <strain evidence="2 3">CCM 8733</strain>
    </source>
</reference>
<dbReference type="InterPro" id="IPR038717">
    <property type="entry name" value="Tc1-like_DDE_dom"/>
</dbReference>
<dbReference type="EMBL" id="WHJH01000034">
    <property type="protein sequence ID" value="NHZ91794.1"/>
    <property type="molecule type" value="Genomic_DNA"/>
</dbReference>
<proteinExistence type="predicted"/>
<evidence type="ECO:0000313" key="3">
    <source>
        <dbReference type="Proteomes" id="UP000609726"/>
    </source>
</evidence>
<gene>
    <name evidence="2" type="ORF">F2P45_22710</name>
</gene>
<feature type="domain" description="Tc1-like transposase DDE" evidence="1">
    <location>
        <begin position="97"/>
        <end position="246"/>
    </location>
</feature>
<name>A0ABX0NXU3_9BURK</name>
<sequence length="287" mass="32534">MAYARRARASPIDCRSVQYPRREACALDTQIASRASGGAGTGRVDFTGDGAILPQKNDLKPWQKREWCTPEVSGDFVAAMEDVLDLYDAPYDAQRPVTCFDETPRQLIDDARPAQPMQPGQPAREDTEYVRCGVADIMLFCEPATGRREAWVTERRTKADFARAMERLVETYPHAEVIRVVMDNLNTHKPGSLYDTFPPEKANALLKKLEFHYTPKHGSWLNMAEIEFAALSRQCLDRRTSDITTLARLVNAWKDARNQCGTPIRWQFTSRHARETMARCYPSQSTG</sequence>